<dbReference type="EMBL" id="BARU01009021">
    <property type="protein sequence ID" value="GAH46745.1"/>
    <property type="molecule type" value="Genomic_DNA"/>
</dbReference>
<organism evidence="1">
    <name type="scientific">marine sediment metagenome</name>
    <dbReference type="NCBI Taxonomy" id="412755"/>
    <lineage>
        <taxon>unclassified sequences</taxon>
        <taxon>metagenomes</taxon>
        <taxon>ecological metagenomes</taxon>
    </lineage>
</organism>
<reference evidence="1" key="1">
    <citation type="journal article" date="2014" name="Front. Microbiol.">
        <title>High frequency of phylogenetically diverse reductive dehalogenase-homologous genes in deep subseafloor sedimentary metagenomes.</title>
        <authorList>
            <person name="Kawai M."/>
            <person name="Futagami T."/>
            <person name="Toyoda A."/>
            <person name="Takaki Y."/>
            <person name="Nishi S."/>
            <person name="Hori S."/>
            <person name="Arai W."/>
            <person name="Tsubouchi T."/>
            <person name="Morono Y."/>
            <person name="Uchiyama I."/>
            <person name="Ito T."/>
            <person name="Fujiyama A."/>
            <person name="Inagaki F."/>
            <person name="Takami H."/>
        </authorList>
    </citation>
    <scope>NUCLEOTIDE SEQUENCE</scope>
    <source>
        <strain evidence="1">Expedition CK06-06</strain>
    </source>
</reference>
<comment type="caution">
    <text evidence="1">The sequence shown here is derived from an EMBL/GenBank/DDBJ whole genome shotgun (WGS) entry which is preliminary data.</text>
</comment>
<feature type="non-terminal residue" evidence="1">
    <location>
        <position position="92"/>
    </location>
</feature>
<accession>X1GPD7</accession>
<protein>
    <submittedName>
        <fullName evidence="1">Uncharacterized protein</fullName>
    </submittedName>
</protein>
<evidence type="ECO:0000313" key="1">
    <source>
        <dbReference type="EMBL" id="GAH46745.1"/>
    </source>
</evidence>
<name>X1GPD7_9ZZZZ</name>
<dbReference type="AlphaFoldDB" id="X1GPD7"/>
<gene>
    <name evidence="1" type="ORF">S03H2_17481</name>
</gene>
<proteinExistence type="predicted"/>
<sequence length="92" mass="10060">MKLVAEELESAQAVIIDHEALAESFARFWENPDLGVSLSHRVRNGGILWIGFQSDGYIPNWLSHLLGGNIWSVVDPGVPDSIQVASGEVHPL</sequence>